<name>A0A0E0G3K6_ORYNI</name>
<dbReference type="HOGENOM" id="CLU_2516510_0_0_1"/>
<dbReference type="AlphaFoldDB" id="A0A0E0G3K6"/>
<reference evidence="1" key="2">
    <citation type="submission" date="2018-04" db="EMBL/GenBank/DDBJ databases">
        <title>OnivRS2 (Oryza nivara Reference Sequence Version 2).</title>
        <authorList>
            <person name="Zhang J."/>
            <person name="Kudrna D."/>
            <person name="Lee S."/>
            <person name="Talag J."/>
            <person name="Rajasekar S."/>
            <person name="Welchert J."/>
            <person name="Hsing Y.-I."/>
            <person name="Wing R.A."/>
        </authorList>
    </citation>
    <scope>NUCLEOTIDE SEQUENCE [LARGE SCALE GENOMIC DNA]</scope>
    <source>
        <strain evidence="1">SL10</strain>
    </source>
</reference>
<protein>
    <submittedName>
        <fullName evidence="1">Uncharacterized protein</fullName>
    </submittedName>
</protein>
<proteinExistence type="predicted"/>
<evidence type="ECO:0000313" key="1">
    <source>
        <dbReference type="EnsemblPlants" id="ONIVA02G09770.1"/>
    </source>
</evidence>
<dbReference type="Proteomes" id="UP000006591">
    <property type="component" value="Chromosome 2"/>
</dbReference>
<keyword evidence="2" id="KW-1185">Reference proteome</keyword>
<sequence length="85" mass="8379">MATKLTEAKTAPVALFLAAAGASANAGVSSLLDGAIPAPAWVGLNAAADESAFVDLLVALAAASSSDTDTTTTIAACSNHHHHHK</sequence>
<organism evidence="1">
    <name type="scientific">Oryza nivara</name>
    <name type="common">Indian wild rice</name>
    <name type="synonym">Oryza sativa f. spontanea</name>
    <dbReference type="NCBI Taxonomy" id="4536"/>
    <lineage>
        <taxon>Eukaryota</taxon>
        <taxon>Viridiplantae</taxon>
        <taxon>Streptophyta</taxon>
        <taxon>Embryophyta</taxon>
        <taxon>Tracheophyta</taxon>
        <taxon>Spermatophyta</taxon>
        <taxon>Magnoliopsida</taxon>
        <taxon>Liliopsida</taxon>
        <taxon>Poales</taxon>
        <taxon>Poaceae</taxon>
        <taxon>BOP clade</taxon>
        <taxon>Oryzoideae</taxon>
        <taxon>Oryzeae</taxon>
        <taxon>Oryzinae</taxon>
        <taxon>Oryza</taxon>
    </lineage>
</organism>
<dbReference type="Gramene" id="ONIVA02G09770.1">
    <property type="protein sequence ID" value="ONIVA02G09770.1"/>
    <property type="gene ID" value="ONIVA02G09770"/>
</dbReference>
<evidence type="ECO:0000313" key="2">
    <source>
        <dbReference type="Proteomes" id="UP000006591"/>
    </source>
</evidence>
<accession>A0A0E0G3K6</accession>
<reference evidence="1" key="1">
    <citation type="submission" date="2015-04" db="UniProtKB">
        <authorList>
            <consortium name="EnsemblPlants"/>
        </authorList>
    </citation>
    <scope>IDENTIFICATION</scope>
    <source>
        <strain evidence="1">SL10</strain>
    </source>
</reference>
<dbReference type="EnsemblPlants" id="ONIVA02G09770.1">
    <property type="protein sequence ID" value="ONIVA02G09770.1"/>
    <property type="gene ID" value="ONIVA02G09770"/>
</dbReference>